<sequence>MPGSQASDLITGTLPSRLALSHTTSIPVNDLVSDTYNGSPPSSPISLTSSPRELLSPISNLIAELEQTQEAPPAPSLPSPPRVSVEIAPLSQSCRRCGASIVTPHHSTAALYSLSITIPSAINGSIQVRVATQTPREAAKATSTPDPAVGESSGQGKKRKAPADDDIDEIAFSSLAPPAKTAKKQGGAVSSAAKTSQATGPTKKVTFTPMPITSKTATSVSSFADDLLQFSEDDETDGRKEFIPPVSYTTFPKPTTSQERPGRSTHSSSSLQEESTAGVRDAATLDELQEEKRRLLKYKALWEREQAVMQAQNNDSPEDDELIPRPPGEKGKNGWNMQEALRLKDNGDMYNNILATTRTAVLEAGLDWTINFRAQDLGKLTDCYARMKLRHSYLTQFERDWACRELVKSALQNRRKTDSMRQRGALAPKSSNPIKASKRGGFNPRPKTALEQPEGS</sequence>
<keyword evidence="3" id="KW-1185">Reference proteome</keyword>
<feature type="compositionally biased region" description="Polar residues" evidence="1">
    <location>
        <begin position="247"/>
        <end position="259"/>
    </location>
</feature>
<dbReference type="EMBL" id="KN822989">
    <property type="protein sequence ID" value="KIO28909.1"/>
    <property type="molecule type" value="Genomic_DNA"/>
</dbReference>
<dbReference type="Proteomes" id="UP000054248">
    <property type="component" value="Unassembled WGS sequence"/>
</dbReference>
<dbReference type="HOGENOM" id="CLU_048324_0_0_1"/>
<feature type="compositionally biased region" description="Low complexity" evidence="1">
    <location>
        <begin position="264"/>
        <end position="276"/>
    </location>
</feature>
<feature type="region of interest" description="Disordered" evidence="1">
    <location>
        <begin position="310"/>
        <end position="334"/>
    </location>
</feature>
<feature type="region of interest" description="Disordered" evidence="1">
    <location>
        <begin position="231"/>
        <end position="285"/>
    </location>
</feature>
<reference evidence="3" key="2">
    <citation type="submission" date="2015-01" db="EMBL/GenBank/DDBJ databases">
        <title>Evolutionary Origins and Diversification of the Mycorrhizal Mutualists.</title>
        <authorList>
            <consortium name="DOE Joint Genome Institute"/>
            <consortium name="Mycorrhizal Genomics Consortium"/>
            <person name="Kohler A."/>
            <person name="Kuo A."/>
            <person name="Nagy L.G."/>
            <person name="Floudas D."/>
            <person name="Copeland A."/>
            <person name="Barry K.W."/>
            <person name="Cichocki N."/>
            <person name="Veneault-Fourrey C."/>
            <person name="LaButti K."/>
            <person name="Lindquist E.A."/>
            <person name="Lipzen A."/>
            <person name="Lundell T."/>
            <person name="Morin E."/>
            <person name="Murat C."/>
            <person name="Riley R."/>
            <person name="Ohm R."/>
            <person name="Sun H."/>
            <person name="Tunlid A."/>
            <person name="Henrissat B."/>
            <person name="Grigoriev I.V."/>
            <person name="Hibbett D.S."/>
            <person name="Martin F."/>
        </authorList>
    </citation>
    <scope>NUCLEOTIDE SEQUENCE [LARGE SCALE GENOMIC DNA]</scope>
    <source>
        <strain evidence="3">MUT 4182</strain>
    </source>
</reference>
<dbReference type="STRING" id="1051891.A0A0C3QNY2"/>
<evidence type="ECO:0000256" key="1">
    <source>
        <dbReference type="SAM" id="MobiDB-lite"/>
    </source>
</evidence>
<accession>A0A0C3QNY2</accession>
<dbReference type="OrthoDB" id="3271097at2759"/>
<feature type="region of interest" description="Disordered" evidence="1">
    <location>
        <begin position="413"/>
        <end position="456"/>
    </location>
</feature>
<feature type="compositionally biased region" description="Polar residues" evidence="1">
    <location>
        <begin position="133"/>
        <end position="145"/>
    </location>
</feature>
<name>A0A0C3QNY2_9AGAM</name>
<protein>
    <submittedName>
        <fullName evidence="2">Uncharacterized protein</fullName>
    </submittedName>
</protein>
<evidence type="ECO:0000313" key="3">
    <source>
        <dbReference type="Proteomes" id="UP000054248"/>
    </source>
</evidence>
<evidence type="ECO:0000313" key="2">
    <source>
        <dbReference type="EMBL" id="KIO28909.1"/>
    </source>
</evidence>
<proteinExistence type="predicted"/>
<gene>
    <name evidence="2" type="ORF">M407DRAFT_6530</name>
</gene>
<reference evidence="2 3" key="1">
    <citation type="submission" date="2014-04" db="EMBL/GenBank/DDBJ databases">
        <authorList>
            <consortium name="DOE Joint Genome Institute"/>
            <person name="Kuo A."/>
            <person name="Girlanda M."/>
            <person name="Perotto S."/>
            <person name="Kohler A."/>
            <person name="Nagy L.G."/>
            <person name="Floudas D."/>
            <person name="Copeland A."/>
            <person name="Barry K.W."/>
            <person name="Cichocki N."/>
            <person name="Veneault-Fourrey C."/>
            <person name="LaButti K."/>
            <person name="Lindquist E.A."/>
            <person name="Lipzen A."/>
            <person name="Lundell T."/>
            <person name="Morin E."/>
            <person name="Murat C."/>
            <person name="Sun H."/>
            <person name="Tunlid A."/>
            <person name="Henrissat B."/>
            <person name="Grigoriev I.V."/>
            <person name="Hibbett D.S."/>
            <person name="Martin F."/>
            <person name="Nordberg H.P."/>
            <person name="Cantor M.N."/>
            <person name="Hua S.X."/>
        </authorList>
    </citation>
    <scope>NUCLEOTIDE SEQUENCE [LARGE SCALE GENOMIC DNA]</scope>
    <source>
        <strain evidence="2 3">MUT 4182</strain>
    </source>
</reference>
<feature type="region of interest" description="Disordered" evidence="1">
    <location>
        <begin position="32"/>
        <end position="51"/>
    </location>
</feature>
<feature type="region of interest" description="Disordered" evidence="1">
    <location>
        <begin position="133"/>
        <end position="219"/>
    </location>
</feature>
<dbReference type="AlphaFoldDB" id="A0A0C3QNY2"/>
<organism evidence="2 3">
    <name type="scientific">Tulasnella calospora MUT 4182</name>
    <dbReference type="NCBI Taxonomy" id="1051891"/>
    <lineage>
        <taxon>Eukaryota</taxon>
        <taxon>Fungi</taxon>
        <taxon>Dikarya</taxon>
        <taxon>Basidiomycota</taxon>
        <taxon>Agaricomycotina</taxon>
        <taxon>Agaricomycetes</taxon>
        <taxon>Cantharellales</taxon>
        <taxon>Tulasnellaceae</taxon>
        <taxon>Tulasnella</taxon>
    </lineage>
</organism>